<organism evidence="1 2">
    <name type="scientific">Marivita hallyeonensis</name>
    <dbReference type="NCBI Taxonomy" id="996342"/>
    <lineage>
        <taxon>Bacteria</taxon>
        <taxon>Pseudomonadati</taxon>
        <taxon>Pseudomonadota</taxon>
        <taxon>Alphaproteobacteria</taxon>
        <taxon>Rhodobacterales</taxon>
        <taxon>Roseobacteraceae</taxon>
        <taxon>Marivita</taxon>
    </lineage>
</organism>
<evidence type="ECO:0008006" key="3">
    <source>
        <dbReference type="Google" id="ProtNLM"/>
    </source>
</evidence>
<sequence length="54" mass="6296">MAHFMSSVRDRIEKRAAYNRTVREIRNMPLDVALDLDIYPGDAEKIAYHAVYGR</sequence>
<evidence type="ECO:0000313" key="2">
    <source>
        <dbReference type="Proteomes" id="UP000184221"/>
    </source>
</evidence>
<dbReference type="Proteomes" id="UP000184221">
    <property type="component" value="Unassembled WGS sequence"/>
</dbReference>
<proteinExistence type="predicted"/>
<protein>
    <recommendedName>
        <fullName evidence="3">DUF1127 domain-containing protein</fullName>
    </recommendedName>
</protein>
<dbReference type="EMBL" id="FQXC01000002">
    <property type="protein sequence ID" value="SHH14168.1"/>
    <property type="molecule type" value="Genomic_DNA"/>
</dbReference>
<reference evidence="1 2" key="1">
    <citation type="submission" date="2016-11" db="EMBL/GenBank/DDBJ databases">
        <authorList>
            <person name="Jaros S."/>
            <person name="Januszkiewicz K."/>
            <person name="Wedrychowicz H."/>
        </authorList>
    </citation>
    <scope>NUCLEOTIDE SEQUENCE [LARGE SCALE GENOMIC DNA]</scope>
    <source>
        <strain evidence="1 2">DSM 29431</strain>
    </source>
</reference>
<evidence type="ECO:0000313" key="1">
    <source>
        <dbReference type="EMBL" id="SHH14168.1"/>
    </source>
</evidence>
<keyword evidence="2" id="KW-1185">Reference proteome</keyword>
<dbReference type="STRING" id="996342.SAMN05443551_1383"/>
<name>A0A1M5QJL7_9RHOB</name>
<dbReference type="AlphaFoldDB" id="A0A1M5QJL7"/>
<gene>
    <name evidence="1" type="ORF">SAMN05443551_1383</name>
</gene>
<accession>A0A1M5QJL7</accession>